<dbReference type="Pfam" id="PF13193">
    <property type="entry name" value="AMP-binding_C"/>
    <property type="match status" value="1"/>
</dbReference>
<dbReference type="RefSeq" id="WP_279338242.1">
    <property type="nucleotide sequence ID" value="NZ_CP121683.1"/>
</dbReference>
<protein>
    <submittedName>
        <fullName evidence="6">AMP-binding protein</fullName>
    </submittedName>
</protein>
<keyword evidence="2" id="KW-0436">Ligase</keyword>
<dbReference type="InterPro" id="IPR025110">
    <property type="entry name" value="AMP-bd_C"/>
</dbReference>
<dbReference type="Pfam" id="PF00501">
    <property type="entry name" value="AMP-binding"/>
    <property type="match status" value="1"/>
</dbReference>
<feature type="region of interest" description="Disordered" evidence="3">
    <location>
        <begin position="146"/>
        <end position="175"/>
    </location>
</feature>
<dbReference type="InterPro" id="IPR000873">
    <property type="entry name" value="AMP-dep_synth/lig_dom"/>
</dbReference>
<dbReference type="Gene3D" id="3.40.50.12780">
    <property type="entry name" value="N-terminal domain of ligase-like"/>
    <property type="match status" value="1"/>
</dbReference>
<dbReference type="PANTHER" id="PTHR43201:SF5">
    <property type="entry name" value="MEDIUM-CHAIN ACYL-COA LIGASE ACSF2, MITOCHONDRIAL"/>
    <property type="match status" value="1"/>
</dbReference>
<evidence type="ECO:0000259" key="4">
    <source>
        <dbReference type="Pfam" id="PF00501"/>
    </source>
</evidence>
<feature type="domain" description="AMP-dependent synthetase/ligase" evidence="4">
    <location>
        <begin position="9"/>
        <end position="362"/>
    </location>
</feature>
<evidence type="ECO:0000259" key="5">
    <source>
        <dbReference type="Pfam" id="PF13193"/>
    </source>
</evidence>
<evidence type="ECO:0000256" key="3">
    <source>
        <dbReference type="SAM" id="MobiDB-lite"/>
    </source>
</evidence>
<geneLocation type="plasmid" evidence="6 7">
    <name>punmamed2</name>
</geneLocation>
<dbReference type="EMBL" id="CP121683">
    <property type="protein sequence ID" value="WGD45189.1"/>
    <property type="molecule type" value="Genomic_DNA"/>
</dbReference>
<evidence type="ECO:0000313" key="7">
    <source>
        <dbReference type="Proteomes" id="UP001216440"/>
    </source>
</evidence>
<keyword evidence="6" id="KW-0614">Plasmid</keyword>
<proteinExistence type="inferred from homology"/>
<dbReference type="PROSITE" id="PS00455">
    <property type="entry name" value="AMP_BINDING"/>
    <property type="match status" value="1"/>
</dbReference>
<name>A0ABY8KC59_9ACTN</name>
<dbReference type="Proteomes" id="UP001216440">
    <property type="component" value="Plasmid punmamed2"/>
</dbReference>
<accession>A0ABY8KC59</accession>
<dbReference type="Gene3D" id="3.30.300.30">
    <property type="match status" value="1"/>
</dbReference>
<dbReference type="InterPro" id="IPR045851">
    <property type="entry name" value="AMP-bd_C_sf"/>
</dbReference>
<evidence type="ECO:0000256" key="1">
    <source>
        <dbReference type="ARBA" id="ARBA00006432"/>
    </source>
</evidence>
<feature type="domain" description="AMP-binding enzyme C-terminal" evidence="5">
    <location>
        <begin position="420"/>
        <end position="498"/>
    </location>
</feature>
<gene>
    <name evidence="6" type="ORF">PYS65_34440</name>
</gene>
<sequence>MREDQVGFRLWAASHPELEAVITADDQRFTYGELFAEVNRVSHGLRERCGLVEGDTVACVMANSVGMVALYLAAMQSGLYLVTVNYHLTAPEIAYILEDCDARVVVCSDRVEETVATAADPLGLPVFVDGRAAAARSLSELTDRMATTDPEDTPAGSLMMYTSGTTGRPKGVKRPLSGLDADTGALAYRWLFKEFGMTREAFGSWLVSSPMYHSASITPAMGALHAGGTLVLMDGWTPEGFLRRVEQHRITGSSMVPTHFFRLLQLPEAVRECHDMSSLQYVLHGAAPCPREIKQRILDWFGPVVYEYYGSTEVGTTIARPHEWLAHPGTVGRPASISTLRILDTRGNEVPTGETGIIYMRQGDDRMEYHKDPRKTDGSRRDGLTTVWDVGHVDEDGFLYITGRVSELILVGGVNVYPAEIENALIGHEWVADVGVTGTPDQEYGEVPVAHIALTDDAPDEATAVETLRSYLSERLAKPKLPKAYFVHETLPRDPNGKLYKTRLAGAEDVSGAGPATDDMVGGGHGLR</sequence>
<dbReference type="InterPro" id="IPR020845">
    <property type="entry name" value="AMP-binding_CS"/>
</dbReference>
<keyword evidence="7" id="KW-1185">Reference proteome</keyword>
<dbReference type="InterPro" id="IPR042099">
    <property type="entry name" value="ANL_N_sf"/>
</dbReference>
<dbReference type="SUPFAM" id="SSF56801">
    <property type="entry name" value="Acetyl-CoA synthetase-like"/>
    <property type="match status" value="1"/>
</dbReference>
<reference evidence="6 7" key="1">
    <citation type="submission" date="2023-03" db="EMBL/GenBank/DDBJ databases">
        <authorList>
            <person name="Mo P."/>
        </authorList>
    </citation>
    <scope>NUCLEOTIDE SEQUENCE [LARGE SCALE GENOMIC DNA]</scope>
    <source>
        <strain evidence="6 7">HUAS 5</strain>
        <plasmid evidence="6 7">punmamed2</plasmid>
    </source>
</reference>
<dbReference type="PANTHER" id="PTHR43201">
    <property type="entry name" value="ACYL-COA SYNTHETASE"/>
    <property type="match status" value="1"/>
</dbReference>
<evidence type="ECO:0000313" key="6">
    <source>
        <dbReference type="EMBL" id="WGD45189.1"/>
    </source>
</evidence>
<evidence type="ECO:0000256" key="2">
    <source>
        <dbReference type="ARBA" id="ARBA00022598"/>
    </source>
</evidence>
<organism evidence="6 7">
    <name type="scientific">Streptomyces cathayae</name>
    <dbReference type="NCBI Taxonomy" id="3031124"/>
    <lineage>
        <taxon>Bacteria</taxon>
        <taxon>Bacillati</taxon>
        <taxon>Actinomycetota</taxon>
        <taxon>Actinomycetes</taxon>
        <taxon>Kitasatosporales</taxon>
        <taxon>Streptomycetaceae</taxon>
        <taxon>Streptomyces</taxon>
    </lineage>
</organism>
<comment type="similarity">
    <text evidence="1">Belongs to the ATP-dependent AMP-binding enzyme family.</text>
</comment>